<dbReference type="AlphaFoldDB" id="A0A1G6XAC8"/>
<protein>
    <submittedName>
        <fullName evidence="1">Uncharacterized protein</fullName>
    </submittedName>
</protein>
<evidence type="ECO:0000313" key="1">
    <source>
        <dbReference type="EMBL" id="SDD75058.1"/>
    </source>
</evidence>
<name>A0A1G6XAC8_9BACT</name>
<evidence type="ECO:0000313" key="2">
    <source>
        <dbReference type="Proteomes" id="UP000198748"/>
    </source>
</evidence>
<reference evidence="2" key="1">
    <citation type="submission" date="2016-10" db="EMBL/GenBank/DDBJ databases">
        <authorList>
            <person name="Varghese N."/>
            <person name="Submissions S."/>
        </authorList>
    </citation>
    <scope>NUCLEOTIDE SEQUENCE [LARGE SCALE GENOMIC DNA]</scope>
    <source>
        <strain evidence="2">DSM 25329</strain>
    </source>
</reference>
<gene>
    <name evidence="1" type="ORF">SAMN04487996_102107</name>
</gene>
<proteinExistence type="predicted"/>
<dbReference type="Proteomes" id="UP000198748">
    <property type="component" value="Unassembled WGS sequence"/>
</dbReference>
<dbReference type="EMBL" id="FNAN01000002">
    <property type="protein sequence ID" value="SDD75058.1"/>
    <property type="molecule type" value="Genomic_DNA"/>
</dbReference>
<dbReference type="RefSeq" id="WP_090146504.1">
    <property type="nucleotide sequence ID" value="NZ_FNAN01000002.1"/>
</dbReference>
<organism evidence="1 2">
    <name type="scientific">Dyadobacter soli</name>
    <dbReference type="NCBI Taxonomy" id="659014"/>
    <lineage>
        <taxon>Bacteria</taxon>
        <taxon>Pseudomonadati</taxon>
        <taxon>Bacteroidota</taxon>
        <taxon>Cytophagia</taxon>
        <taxon>Cytophagales</taxon>
        <taxon>Spirosomataceae</taxon>
        <taxon>Dyadobacter</taxon>
    </lineage>
</organism>
<dbReference type="STRING" id="659014.SAMN04487996_102107"/>
<keyword evidence="2" id="KW-1185">Reference proteome</keyword>
<sequence>MAREQIIRAFHRVSERKVLVKDKKAYWEEMDRLFEEISAELPDIEMSQDEIQAEINAYRDEKRRNG</sequence>
<dbReference type="OrthoDB" id="965118at2"/>
<accession>A0A1G6XAC8</accession>